<evidence type="ECO:0000313" key="2">
    <source>
        <dbReference type="EMBL" id="MFH4981287.1"/>
    </source>
</evidence>
<keyword evidence="3" id="KW-1185">Reference proteome</keyword>
<name>A0ABD6EX83_9BILA</name>
<reference evidence="2 3" key="1">
    <citation type="submission" date="2024-08" db="EMBL/GenBank/DDBJ databases">
        <title>Gnathostoma spinigerum genome.</title>
        <authorList>
            <person name="Gonzalez-Bertolin B."/>
            <person name="Monzon S."/>
            <person name="Zaballos A."/>
            <person name="Jimenez P."/>
            <person name="Dekumyoy P."/>
            <person name="Varona S."/>
            <person name="Cuesta I."/>
            <person name="Sumanam S."/>
            <person name="Adisakwattana P."/>
            <person name="Gasser R.B."/>
            <person name="Hernandez-Gonzalez A."/>
            <person name="Young N.D."/>
            <person name="Perteguer M.J."/>
        </authorList>
    </citation>
    <scope>NUCLEOTIDE SEQUENCE [LARGE SCALE GENOMIC DNA]</scope>
    <source>
        <strain evidence="2">AL3</strain>
        <tissue evidence="2">Liver</tissue>
    </source>
</reference>
<dbReference type="GO" id="GO:0016616">
    <property type="term" value="F:oxidoreductase activity, acting on the CH-OH group of donors, NAD or NADP as acceptor"/>
    <property type="evidence" value="ECO:0007669"/>
    <property type="project" value="UniProtKB-ARBA"/>
</dbReference>
<dbReference type="AlphaFoldDB" id="A0ABD6EX83"/>
<evidence type="ECO:0000259" key="1">
    <source>
        <dbReference type="Pfam" id="PF00725"/>
    </source>
</evidence>
<dbReference type="PANTHER" id="PTHR43612">
    <property type="entry name" value="TRIFUNCTIONAL ENZYME SUBUNIT ALPHA"/>
    <property type="match status" value="1"/>
</dbReference>
<dbReference type="InterPro" id="IPR050136">
    <property type="entry name" value="FA_oxidation_alpha_subunit"/>
</dbReference>
<protein>
    <recommendedName>
        <fullName evidence="1">3-hydroxyacyl-CoA dehydrogenase C-terminal domain-containing protein</fullName>
    </recommendedName>
</protein>
<proteinExistence type="predicted"/>
<accession>A0ABD6EX83</accession>
<dbReference type="InterPro" id="IPR006108">
    <property type="entry name" value="3HC_DH_C"/>
</dbReference>
<evidence type="ECO:0000313" key="3">
    <source>
        <dbReference type="Proteomes" id="UP001608902"/>
    </source>
</evidence>
<dbReference type="PANTHER" id="PTHR43612:SF3">
    <property type="entry name" value="TRIFUNCTIONAL ENZYME SUBUNIT ALPHA, MITOCHONDRIAL"/>
    <property type="match status" value="1"/>
</dbReference>
<dbReference type="EMBL" id="JBGFUD010006932">
    <property type="protein sequence ID" value="MFH4981287.1"/>
    <property type="molecule type" value="Genomic_DNA"/>
</dbReference>
<dbReference type="InterPro" id="IPR008927">
    <property type="entry name" value="6-PGluconate_DH-like_C_sf"/>
</dbReference>
<organism evidence="2 3">
    <name type="scientific">Gnathostoma spinigerum</name>
    <dbReference type="NCBI Taxonomy" id="75299"/>
    <lineage>
        <taxon>Eukaryota</taxon>
        <taxon>Metazoa</taxon>
        <taxon>Ecdysozoa</taxon>
        <taxon>Nematoda</taxon>
        <taxon>Chromadorea</taxon>
        <taxon>Rhabditida</taxon>
        <taxon>Spirurina</taxon>
        <taxon>Gnathostomatomorpha</taxon>
        <taxon>Gnathostomatoidea</taxon>
        <taxon>Gnathostomatidae</taxon>
        <taxon>Gnathostoma</taxon>
    </lineage>
</organism>
<comment type="caution">
    <text evidence="2">The sequence shown here is derived from an EMBL/GenBank/DDBJ whole genome shotgun (WGS) entry which is preliminary data.</text>
</comment>
<dbReference type="Gene3D" id="1.10.1040.10">
    <property type="entry name" value="N-(1-d-carboxylethyl)-l-norvaline Dehydrogenase, domain 2"/>
    <property type="match status" value="1"/>
</dbReference>
<dbReference type="Pfam" id="PF00725">
    <property type="entry name" value="3HCDH"/>
    <property type="match status" value="1"/>
</dbReference>
<dbReference type="Proteomes" id="UP001608902">
    <property type="component" value="Unassembled WGS sequence"/>
</dbReference>
<dbReference type="InterPro" id="IPR013328">
    <property type="entry name" value="6PGD_dom2"/>
</dbReference>
<feature type="domain" description="3-hydroxyacyl-CoA dehydrogenase C-terminal" evidence="1">
    <location>
        <begin position="2"/>
        <end position="85"/>
    </location>
</feature>
<gene>
    <name evidence="2" type="ORF">AB6A40_007996</name>
</gene>
<dbReference type="SUPFAM" id="SSF48179">
    <property type="entry name" value="6-phosphogluconate dehydrogenase C-terminal domain-like"/>
    <property type="match status" value="1"/>
</dbReference>
<sequence>MRIVSRFVNEAVHCLQEGVISSPLDGDTASVFGVGFPPFLGGPFRFIDTYGANRLVEHMHRYQEAYAPVQFAPAQMLSDMAKSGKKFYEK</sequence>